<dbReference type="GO" id="GO:0005739">
    <property type="term" value="C:mitochondrion"/>
    <property type="evidence" value="ECO:0000318"/>
    <property type="project" value="GO_Central"/>
</dbReference>
<dbReference type="PhylomeDB" id="B3RYB7"/>
<evidence type="ECO:0008006" key="4">
    <source>
        <dbReference type="Google" id="ProtNLM"/>
    </source>
</evidence>
<protein>
    <recommendedName>
        <fullName evidence="4">Decaprenyl-diphosphate synthase subunit 2</fullName>
    </recommendedName>
</protein>
<gene>
    <name evidence="2" type="ORF">TRIADDRAFT_56502</name>
</gene>
<organism evidence="2 3">
    <name type="scientific">Trichoplax adhaerens</name>
    <name type="common">Trichoplax reptans</name>
    <dbReference type="NCBI Taxonomy" id="10228"/>
    <lineage>
        <taxon>Eukaryota</taxon>
        <taxon>Metazoa</taxon>
        <taxon>Placozoa</taxon>
        <taxon>Uniplacotomia</taxon>
        <taxon>Trichoplacea</taxon>
        <taxon>Trichoplacidae</taxon>
        <taxon>Trichoplax</taxon>
    </lineage>
</organism>
<dbReference type="SUPFAM" id="SSF48576">
    <property type="entry name" value="Terpenoid synthases"/>
    <property type="match status" value="1"/>
</dbReference>
<dbReference type="Pfam" id="PF00348">
    <property type="entry name" value="polyprenyl_synt"/>
    <property type="match status" value="1"/>
</dbReference>
<dbReference type="InterPro" id="IPR000092">
    <property type="entry name" value="Polyprenyl_synt"/>
</dbReference>
<proteinExistence type="inferred from homology"/>
<dbReference type="InterPro" id="IPR008949">
    <property type="entry name" value="Isoprenoid_synthase_dom_sf"/>
</dbReference>
<reference evidence="2 3" key="1">
    <citation type="journal article" date="2008" name="Nature">
        <title>The Trichoplax genome and the nature of placozoans.</title>
        <authorList>
            <person name="Srivastava M."/>
            <person name="Begovic E."/>
            <person name="Chapman J."/>
            <person name="Putnam N.H."/>
            <person name="Hellsten U."/>
            <person name="Kawashima T."/>
            <person name="Kuo A."/>
            <person name="Mitros T."/>
            <person name="Salamov A."/>
            <person name="Carpenter M.L."/>
            <person name="Signorovitch A.Y."/>
            <person name="Moreno M.A."/>
            <person name="Kamm K."/>
            <person name="Grimwood J."/>
            <person name="Schmutz J."/>
            <person name="Shapiro H."/>
            <person name="Grigoriev I.V."/>
            <person name="Buss L.W."/>
            <person name="Schierwater B."/>
            <person name="Dellaporta S.L."/>
            <person name="Rokhsar D.S."/>
        </authorList>
    </citation>
    <scope>NUCLEOTIDE SEQUENCE [LARGE SCALE GENOMIC DNA]</scope>
    <source>
        <strain evidence="2 3">Grell-BS-1999</strain>
    </source>
</reference>
<dbReference type="KEGG" id="tad:TRIADDRAFT_56502"/>
<dbReference type="OMA" id="MNLRWLL"/>
<comment type="similarity">
    <text evidence="1">Belongs to the FPP/GGPP synthase family.</text>
</comment>
<sequence>MISNAILRLLWRQWNHHPKKTVINLTYNVHGQFYGTFSAYPKTHEAKAVSEAEKIVGYPTSFLSFRHLLTDEVSNVAVHMKKLLGSRHPLMHTIRGLINNSYNENKAKYSLIVLLIAKAAGKSQMIEEQSVDGIYPTQRSLAEITEIIRMAQIIHTGVVNLPEPIASEEDKELQLGNKMAVLIGDFLLAKASNGLAKLENTQVVQLMSEAISEMMEGEFLCSTIQDVIKSDIIDYVNLWEQRTLLRKGSLLSKSCQCALKLVNHSEEAQMVANNFGQNLAYTQQLSLELSALQLDDTGSQIDYTSLPALLALQNSEDKATLFSSNIQFYKHQKLVLDEVKTVYETYKSKLLDSLAYFQDCDAKTALEKIVITNMNGLKIFHL</sequence>
<keyword evidence="3" id="KW-1185">Reference proteome</keyword>
<dbReference type="HOGENOM" id="CLU_014015_3_1_1"/>
<evidence type="ECO:0000313" key="2">
    <source>
        <dbReference type="EMBL" id="EDV25009.1"/>
    </source>
</evidence>
<keyword evidence="1" id="KW-0808">Transferase</keyword>
<dbReference type="PANTHER" id="PTHR12001">
    <property type="entry name" value="GERANYLGERANYL PYROPHOSPHATE SYNTHASE"/>
    <property type="match status" value="1"/>
</dbReference>
<evidence type="ECO:0000256" key="1">
    <source>
        <dbReference type="RuleBase" id="RU004466"/>
    </source>
</evidence>
<dbReference type="AlphaFoldDB" id="B3RYB7"/>
<dbReference type="InParanoid" id="B3RYB7"/>
<dbReference type="FunCoup" id="B3RYB7">
    <property type="interactions" value="1173"/>
</dbReference>
<dbReference type="eggNOG" id="KOG0776">
    <property type="taxonomic scope" value="Eukaryota"/>
</dbReference>
<evidence type="ECO:0000313" key="3">
    <source>
        <dbReference type="Proteomes" id="UP000009022"/>
    </source>
</evidence>
<dbReference type="PANTHER" id="PTHR12001:SF55">
    <property type="entry name" value="ALL TRANS-POLYPRENYL-DIPHOSPHATE SYNTHASE PDSS2"/>
    <property type="match status" value="1"/>
</dbReference>
<dbReference type="STRING" id="10228.B3RYB7"/>
<dbReference type="GO" id="GO:0008299">
    <property type="term" value="P:isoprenoid biosynthetic process"/>
    <property type="evidence" value="ECO:0000318"/>
    <property type="project" value="GO_Central"/>
</dbReference>
<dbReference type="CTD" id="6754112"/>
<dbReference type="GeneID" id="6754112"/>
<dbReference type="Proteomes" id="UP000009022">
    <property type="component" value="Unassembled WGS sequence"/>
</dbReference>
<dbReference type="Gene3D" id="1.10.600.10">
    <property type="entry name" value="Farnesyl Diphosphate Synthase"/>
    <property type="match status" value="1"/>
</dbReference>
<dbReference type="GO" id="GO:0032476">
    <property type="term" value="C:polyprenyl diphosphate synthase complex"/>
    <property type="evidence" value="ECO:0000318"/>
    <property type="project" value="GO_Central"/>
</dbReference>
<dbReference type="OrthoDB" id="9983019at2759"/>
<accession>B3RYB7</accession>
<dbReference type="EMBL" id="DS985245">
    <property type="protein sequence ID" value="EDV25009.1"/>
    <property type="molecule type" value="Genomic_DNA"/>
</dbReference>
<dbReference type="RefSeq" id="XP_002112899.1">
    <property type="nucleotide sequence ID" value="XM_002112863.1"/>
</dbReference>
<name>B3RYB7_TRIAD</name>
<dbReference type="GO" id="GO:0006744">
    <property type="term" value="P:ubiquinone biosynthetic process"/>
    <property type="evidence" value="ECO:0000318"/>
    <property type="project" value="GO_Central"/>
</dbReference>
<dbReference type="GO" id="GO:0004659">
    <property type="term" value="F:prenyltransferase activity"/>
    <property type="evidence" value="ECO:0000318"/>
    <property type="project" value="GO_Central"/>
</dbReference>